<reference evidence="1 2" key="1">
    <citation type="submission" date="2018-08" db="EMBL/GenBank/DDBJ databases">
        <title>Bacillus jemisoniae sp. nov., Bacillus chryseoplanitiae sp. nov., Bacillus resnikiae sp. nov., and Bacillus frankliniae sp. nov., isolated from Viking spacecraft and associated surfaces.</title>
        <authorList>
            <person name="Seuylemezian A."/>
            <person name="Vaishampayan P."/>
        </authorList>
    </citation>
    <scope>NUCLEOTIDE SEQUENCE [LARGE SCALE GENOMIC DNA]</scope>
    <source>
        <strain evidence="1 2">JJ-247</strain>
    </source>
</reference>
<organism evidence="1 2">
    <name type="scientific">Mesobacillus zeae</name>
    <dbReference type="NCBI Taxonomy" id="1917180"/>
    <lineage>
        <taxon>Bacteria</taxon>
        <taxon>Bacillati</taxon>
        <taxon>Bacillota</taxon>
        <taxon>Bacilli</taxon>
        <taxon>Bacillales</taxon>
        <taxon>Bacillaceae</taxon>
        <taxon>Mesobacillus</taxon>
    </lineage>
</organism>
<dbReference type="AlphaFoldDB" id="A0A398B6N4"/>
<sequence>MDTIKPDDLDCGDEVFVIYHNPHVPTVATVKAAEVVTHPKNPDALALFINETFHVIEEDDAFFASEQAAQSAYDETLGGSPEN</sequence>
<keyword evidence="2" id="KW-1185">Reference proteome</keyword>
<dbReference type="EMBL" id="QWVT01000015">
    <property type="protein sequence ID" value="RID85605.1"/>
    <property type="molecule type" value="Genomic_DNA"/>
</dbReference>
<gene>
    <name evidence="1" type="ORF">D1970_08585</name>
</gene>
<dbReference type="RefSeq" id="WP_119112458.1">
    <property type="nucleotide sequence ID" value="NZ_CBCSEO010000002.1"/>
</dbReference>
<accession>A0A398B6N4</accession>
<proteinExistence type="predicted"/>
<dbReference type="Proteomes" id="UP000265816">
    <property type="component" value="Unassembled WGS sequence"/>
</dbReference>
<comment type="caution">
    <text evidence="1">The sequence shown here is derived from an EMBL/GenBank/DDBJ whole genome shotgun (WGS) entry which is preliminary data.</text>
</comment>
<dbReference type="Pfam" id="PF11132">
    <property type="entry name" value="SplA"/>
    <property type="match status" value="1"/>
</dbReference>
<name>A0A398B6N4_9BACI</name>
<dbReference type="InterPro" id="IPR022608">
    <property type="entry name" value="Tscrpt_reg_SplA"/>
</dbReference>
<evidence type="ECO:0000313" key="2">
    <source>
        <dbReference type="Proteomes" id="UP000265816"/>
    </source>
</evidence>
<protein>
    <submittedName>
        <fullName evidence="1">Transcriptional regulator</fullName>
    </submittedName>
</protein>
<evidence type="ECO:0000313" key="1">
    <source>
        <dbReference type="EMBL" id="RID85605.1"/>
    </source>
</evidence>